<keyword evidence="1" id="KW-1133">Transmembrane helix</keyword>
<evidence type="ECO:0000313" key="2">
    <source>
        <dbReference type="EMBL" id="KAK8750620.1"/>
    </source>
</evidence>
<protein>
    <submittedName>
        <fullName evidence="2">Uncharacterized protein</fullName>
    </submittedName>
</protein>
<reference evidence="2 3" key="1">
    <citation type="journal article" date="2024" name="BMC Genomics">
        <title>Genome assembly of redclaw crayfish (Cherax quadricarinatus) provides insights into its immune adaptation and hypoxia tolerance.</title>
        <authorList>
            <person name="Liu Z."/>
            <person name="Zheng J."/>
            <person name="Li H."/>
            <person name="Fang K."/>
            <person name="Wang S."/>
            <person name="He J."/>
            <person name="Zhou D."/>
            <person name="Weng S."/>
            <person name="Chi M."/>
            <person name="Gu Z."/>
            <person name="He J."/>
            <person name="Li F."/>
            <person name="Wang M."/>
        </authorList>
    </citation>
    <scope>NUCLEOTIDE SEQUENCE [LARGE SCALE GENOMIC DNA]</scope>
    <source>
        <strain evidence="2">ZL_2023a</strain>
    </source>
</reference>
<accession>A0AAW0Y5E8</accession>
<keyword evidence="1" id="KW-0472">Membrane</keyword>
<feature type="transmembrane region" description="Helical" evidence="1">
    <location>
        <begin position="32"/>
        <end position="57"/>
    </location>
</feature>
<name>A0AAW0Y5E8_CHEQU</name>
<gene>
    <name evidence="2" type="ORF">OTU49_014927</name>
</gene>
<evidence type="ECO:0000313" key="3">
    <source>
        <dbReference type="Proteomes" id="UP001445076"/>
    </source>
</evidence>
<comment type="caution">
    <text evidence="2">The sequence shown here is derived from an EMBL/GenBank/DDBJ whole genome shotgun (WGS) entry which is preliminary data.</text>
</comment>
<feature type="non-terminal residue" evidence="2">
    <location>
        <position position="134"/>
    </location>
</feature>
<keyword evidence="1" id="KW-0812">Transmembrane</keyword>
<keyword evidence="3" id="KW-1185">Reference proteome</keyword>
<evidence type="ECO:0000256" key="1">
    <source>
        <dbReference type="SAM" id="Phobius"/>
    </source>
</evidence>
<sequence>MEKDRIRKMSIRTSRRSSTVNIIRRPFGMSKAAFSGLKVTVLWVSYLLLGSAIFIYLEETHETVYAVTDHHHWAKFKELVSAGDVVEELLVLRDNLVKLCNHTFFNHTIDQLDNGTVVDEPRNHTSDILFTLLK</sequence>
<dbReference type="AlphaFoldDB" id="A0AAW0Y5E8"/>
<dbReference type="EMBL" id="JARKIK010000007">
    <property type="protein sequence ID" value="KAK8750620.1"/>
    <property type="molecule type" value="Genomic_DNA"/>
</dbReference>
<dbReference type="Proteomes" id="UP001445076">
    <property type="component" value="Unassembled WGS sequence"/>
</dbReference>
<proteinExistence type="predicted"/>
<organism evidence="2 3">
    <name type="scientific">Cherax quadricarinatus</name>
    <name type="common">Australian red claw crayfish</name>
    <dbReference type="NCBI Taxonomy" id="27406"/>
    <lineage>
        <taxon>Eukaryota</taxon>
        <taxon>Metazoa</taxon>
        <taxon>Ecdysozoa</taxon>
        <taxon>Arthropoda</taxon>
        <taxon>Crustacea</taxon>
        <taxon>Multicrustacea</taxon>
        <taxon>Malacostraca</taxon>
        <taxon>Eumalacostraca</taxon>
        <taxon>Eucarida</taxon>
        <taxon>Decapoda</taxon>
        <taxon>Pleocyemata</taxon>
        <taxon>Astacidea</taxon>
        <taxon>Parastacoidea</taxon>
        <taxon>Parastacidae</taxon>
        <taxon>Cherax</taxon>
    </lineage>
</organism>